<feature type="region of interest" description="Disordered" evidence="8">
    <location>
        <begin position="210"/>
        <end position="241"/>
    </location>
</feature>
<dbReference type="InterPro" id="IPR018392">
    <property type="entry name" value="LysM"/>
</dbReference>
<comment type="catalytic activity">
    <reaction evidence="1 7">
        <text>Hydrolysis of (1-&gt;4)-beta-linkages between N-acetylmuramic acid and N-acetyl-D-glucosamine residues in a peptidoglycan and between N-acetyl-D-glucosamine residues in chitodextrins.</text>
        <dbReference type="EC" id="3.2.1.17"/>
    </reaction>
</comment>
<gene>
    <name evidence="10" type="ORF">DI536_02780</name>
</gene>
<dbReference type="HAMAP" id="MF_04110">
    <property type="entry name" value="ENDOLYSIN_T4"/>
    <property type="match status" value="1"/>
</dbReference>
<accession>A0A2W5V772</accession>
<comment type="caution">
    <text evidence="10">The sequence shown here is derived from an EMBL/GenBank/DDBJ whole genome shotgun (WGS) entry which is preliminary data.</text>
</comment>
<dbReference type="InterPro" id="IPR023346">
    <property type="entry name" value="Lysozyme-like_dom_sf"/>
</dbReference>
<dbReference type="EC" id="3.2.1.17" evidence="7"/>
<keyword evidence="3 7" id="KW-0081">Bacteriolytic enzyme</keyword>
<dbReference type="CDD" id="cd00737">
    <property type="entry name" value="lyz_endolysin_autolysin"/>
    <property type="match status" value="1"/>
</dbReference>
<dbReference type="CDD" id="cd00118">
    <property type="entry name" value="LysM"/>
    <property type="match status" value="2"/>
</dbReference>
<dbReference type="SUPFAM" id="SSF53955">
    <property type="entry name" value="Lysozyme-like"/>
    <property type="match status" value="1"/>
</dbReference>
<dbReference type="PANTHER" id="PTHR38107:SF3">
    <property type="entry name" value="LYSOZYME RRRD-RELATED"/>
    <property type="match status" value="1"/>
</dbReference>
<name>A0A2W5V772_9BACT</name>
<comment type="similarity">
    <text evidence="7">Belongs to the glycosyl hydrolase 24 family.</text>
</comment>
<dbReference type="Gene3D" id="1.10.530.40">
    <property type="match status" value="1"/>
</dbReference>
<dbReference type="InterPro" id="IPR002196">
    <property type="entry name" value="Glyco_hydro_24"/>
</dbReference>
<evidence type="ECO:0000313" key="10">
    <source>
        <dbReference type="EMBL" id="PZR17268.1"/>
    </source>
</evidence>
<evidence type="ECO:0000256" key="1">
    <source>
        <dbReference type="ARBA" id="ARBA00000632"/>
    </source>
</evidence>
<feature type="compositionally biased region" description="Low complexity" evidence="8">
    <location>
        <begin position="7"/>
        <end position="24"/>
    </location>
</feature>
<evidence type="ECO:0000256" key="6">
    <source>
        <dbReference type="ARBA" id="ARBA00023295"/>
    </source>
</evidence>
<feature type="region of interest" description="Disordered" evidence="8">
    <location>
        <begin position="464"/>
        <end position="483"/>
    </location>
</feature>
<dbReference type="PROSITE" id="PS51782">
    <property type="entry name" value="LYSM"/>
    <property type="match status" value="2"/>
</dbReference>
<feature type="compositionally biased region" description="Basic and acidic residues" evidence="8">
    <location>
        <begin position="468"/>
        <end position="483"/>
    </location>
</feature>
<dbReference type="GO" id="GO:0016998">
    <property type="term" value="P:cell wall macromolecule catabolic process"/>
    <property type="evidence" value="ECO:0007669"/>
    <property type="project" value="InterPro"/>
</dbReference>
<dbReference type="SUPFAM" id="SSF54106">
    <property type="entry name" value="LysM domain"/>
    <property type="match status" value="2"/>
</dbReference>
<dbReference type="HAMAP" id="MF_04136">
    <property type="entry name" value="SAR_ENDOLYSIN"/>
    <property type="match status" value="1"/>
</dbReference>
<dbReference type="Proteomes" id="UP000249061">
    <property type="component" value="Unassembled WGS sequence"/>
</dbReference>
<dbReference type="InterPro" id="IPR023347">
    <property type="entry name" value="Lysozyme_dom_sf"/>
</dbReference>
<dbReference type="SMART" id="SM00257">
    <property type="entry name" value="LysM"/>
    <property type="match status" value="2"/>
</dbReference>
<sequence length="590" mass="62583">MALSPPSSTSSSTSSSTGSSAAAAEAAAAAAAERAAKLAAEKAAKAAAERSAKATAEKAKAARATSSFKGADKLGQAGLNLIKEFEGLRLKAYRDPVGVLTIGYGHTGSDVKPGMVITQQRAEQLLKNDTGWAQKAVRDTVKVPLTQGQFDALTSFTFNLGAGALRSSTLVKKLNAGDYAGAQKEFGRWVHAGGQVLAGLVRRRAAEARMFGSKAPSGTSTSTPTQPTQPTTPGTGKKDYRVRAGDTMSGIAAKHKMTLAALAKLNPQITNLNKISVGQLIHVAAAKKASTPAPAPKTREYTVRSGDTFSGIAAKNDLSTAALKKLNPQVRDINRIFPGQKLKLSAAKPAAPAAPSAPPKPPTTSKPPATTKPPTTSSTRPPLNGMPSTAGLSTAKKYELYSKYVNTFGDAQAKKDLAAGKRVIVGLRRDTPFGAGSDYDGKFDDRIVVMWKEKGQVRVQEFDGNTEPNKRWADDPSQREKPVGRLVDGKTYHYKRGFKSGFGGNILQPDLAYGNPTVRRDTNRDYKIDGKDKVYSGDWGGQGYYFHRGVGGNTYSAGCQTLEQSKFNAFWRALGTQSSFSYVLANVTKK</sequence>
<keyword evidence="2 7" id="KW-0929">Antimicrobial</keyword>
<dbReference type="GO" id="GO:0042742">
    <property type="term" value="P:defense response to bacterium"/>
    <property type="evidence" value="ECO:0007669"/>
    <property type="project" value="UniProtKB-KW"/>
</dbReference>
<feature type="region of interest" description="Disordered" evidence="8">
    <location>
        <begin position="344"/>
        <end position="391"/>
    </location>
</feature>
<protein>
    <recommendedName>
        <fullName evidence="7">Lysozyme</fullName>
        <ecNumber evidence="7">3.2.1.17</ecNumber>
    </recommendedName>
</protein>
<keyword evidence="5" id="KW-1035">Host cytoplasm</keyword>
<feature type="compositionally biased region" description="Low complexity" evidence="8">
    <location>
        <begin position="216"/>
        <end position="235"/>
    </location>
</feature>
<dbReference type="Pfam" id="PF00959">
    <property type="entry name" value="Phage_lysozyme"/>
    <property type="match status" value="1"/>
</dbReference>
<evidence type="ECO:0000259" key="9">
    <source>
        <dbReference type="PROSITE" id="PS51782"/>
    </source>
</evidence>
<dbReference type="InterPro" id="IPR034690">
    <property type="entry name" value="Endolysin_T4_type"/>
</dbReference>
<feature type="domain" description="LysM" evidence="9">
    <location>
        <begin position="238"/>
        <end position="283"/>
    </location>
</feature>
<feature type="compositionally biased region" description="Low complexity" evidence="8">
    <location>
        <begin position="366"/>
        <end position="382"/>
    </location>
</feature>
<dbReference type="Pfam" id="PF01476">
    <property type="entry name" value="LysM"/>
    <property type="match status" value="2"/>
</dbReference>
<feature type="compositionally biased region" description="Low complexity" evidence="8">
    <location>
        <begin position="345"/>
        <end position="354"/>
    </location>
</feature>
<reference evidence="10 11" key="1">
    <citation type="submission" date="2017-08" db="EMBL/GenBank/DDBJ databases">
        <title>Infants hospitalized years apart are colonized by the same room-sourced microbial strains.</title>
        <authorList>
            <person name="Brooks B."/>
            <person name="Olm M.R."/>
            <person name="Firek B.A."/>
            <person name="Baker R."/>
            <person name="Thomas B.C."/>
            <person name="Morowitz M.J."/>
            <person name="Banfield J.F."/>
        </authorList>
    </citation>
    <scope>NUCLEOTIDE SEQUENCE [LARGE SCALE GENOMIC DNA]</scope>
    <source>
        <strain evidence="10">S2_003_000_R2_14</strain>
    </source>
</reference>
<organism evidence="10 11">
    <name type="scientific">Archangium gephyra</name>
    <dbReference type="NCBI Taxonomy" id="48"/>
    <lineage>
        <taxon>Bacteria</taxon>
        <taxon>Pseudomonadati</taxon>
        <taxon>Myxococcota</taxon>
        <taxon>Myxococcia</taxon>
        <taxon>Myxococcales</taxon>
        <taxon>Cystobacterineae</taxon>
        <taxon>Archangiaceae</taxon>
        <taxon>Archangium</taxon>
    </lineage>
</organism>
<dbReference type="InterPro" id="IPR051018">
    <property type="entry name" value="Bacteriophage_GH24"/>
</dbReference>
<dbReference type="GO" id="GO:0009253">
    <property type="term" value="P:peptidoglycan catabolic process"/>
    <property type="evidence" value="ECO:0007669"/>
    <property type="project" value="InterPro"/>
</dbReference>
<evidence type="ECO:0000256" key="4">
    <source>
        <dbReference type="ARBA" id="ARBA00022801"/>
    </source>
</evidence>
<feature type="domain" description="LysM" evidence="9">
    <location>
        <begin position="299"/>
        <end position="344"/>
    </location>
</feature>
<feature type="region of interest" description="Disordered" evidence="8">
    <location>
        <begin position="1"/>
        <end position="24"/>
    </location>
</feature>
<dbReference type="AlphaFoldDB" id="A0A2W5V772"/>
<keyword evidence="4 7" id="KW-0378">Hydrolase</keyword>
<dbReference type="PANTHER" id="PTHR38107">
    <property type="match status" value="1"/>
</dbReference>
<dbReference type="InterPro" id="IPR036779">
    <property type="entry name" value="LysM_dom_sf"/>
</dbReference>
<evidence type="ECO:0000256" key="8">
    <source>
        <dbReference type="SAM" id="MobiDB-lite"/>
    </source>
</evidence>
<dbReference type="InterPro" id="IPR043688">
    <property type="entry name" value="SAR_endolysin-like"/>
</dbReference>
<keyword evidence="6 7" id="KW-0326">Glycosidase</keyword>
<dbReference type="GO" id="GO:0003796">
    <property type="term" value="F:lysozyme activity"/>
    <property type="evidence" value="ECO:0007669"/>
    <property type="project" value="UniProtKB-EC"/>
</dbReference>
<dbReference type="GO" id="GO:0031640">
    <property type="term" value="P:killing of cells of another organism"/>
    <property type="evidence" value="ECO:0007669"/>
    <property type="project" value="UniProtKB-KW"/>
</dbReference>
<evidence type="ECO:0000256" key="7">
    <source>
        <dbReference type="RuleBase" id="RU003788"/>
    </source>
</evidence>
<evidence type="ECO:0000256" key="2">
    <source>
        <dbReference type="ARBA" id="ARBA00022529"/>
    </source>
</evidence>
<evidence type="ECO:0000256" key="5">
    <source>
        <dbReference type="ARBA" id="ARBA00023200"/>
    </source>
</evidence>
<dbReference type="Gene3D" id="3.10.350.10">
    <property type="entry name" value="LysM domain"/>
    <property type="match status" value="2"/>
</dbReference>
<proteinExistence type="inferred from homology"/>
<evidence type="ECO:0000256" key="3">
    <source>
        <dbReference type="ARBA" id="ARBA00022638"/>
    </source>
</evidence>
<dbReference type="EMBL" id="QFQP01000002">
    <property type="protein sequence ID" value="PZR17268.1"/>
    <property type="molecule type" value="Genomic_DNA"/>
</dbReference>
<evidence type="ECO:0000313" key="11">
    <source>
        <dbReference type="Proteomes" id="UP000249061"/>
    </source>
</evidence>
<dbReference type="InterPro" id="IPR033907">
    <property type="entry name" value="Endolysin_autolysin"/>
</dbReference>
<feature type="compositionally biased region" description="Pro residues" evidence="8">
    <location>
        <begin position="355"/>
        <end position="365"/>
    </location>
</feature>